<keyword evidence="2" id="KW-1185">Reference proteome</keyword>
<evidence type="ECO:0000313" key="1">
    <source>
        <dbReference type="EMBL" id="QPK79686.1"/>
    </source>
</evidence>
<sequence length="116" mass="12547">MTTWDREVFGSEVNGDFLDELLSLEDEDVVETVRDVIVAAVSGQASEAEEENALAAATIAALWAGAPFSASDIVRAYPFIRDLAGSGDEELNEQAAEILQRVEEDHDVDAYIEALS</sequence>
<proteinExistence type="predicted"/>
<organism evidence="1 2">
    <name type="scientific">Corynebacterium lizhenjunii</name>
    <dbReference type="NCBI Taxonomy" id="2709394"/>
    <lineage>
        <taxon>Bacteria</taxon>
        <taxon>Bacillati</taxon>
        <taxon>Actinomycetota</taxon>
        <taxon>Actinomycetes</taxon>
        <taxon>Mycobacteriales</taxon>
        <taxon>Corynebacteriaceae</taxon>
        <taxon>Corynebacterium</taxon>
    </lineage>
</organism>
<dbReference type="Proteomes" id="UP000594681">
    <property type="component" value="Chromosome"/>
</dbReference>
<accession>A0A7T0KF77</accession>
<dbReference type="EMBL" id="CP064954">
    <property type="protein sequence ID" value="QPK79686.1"/>
    <property type="molecule type" value="Genomic_DNA"/>
</dbReference>
<dbReference type="InterPro" id="IPR025355">
    <property type="entry name" value="DUF4259"/>
</dbReference>
<dbReference type="Pfam" id="PF14078">
    <property type="entry name" value="DUF4259"/>
    <property type="match status" value="1"/>
</dbReference>
<gene>
    <name evidence="1" type="ORF">G7Y31_02985</name>
</gene>
<dbReference type="AlphaFoldDB" id="A0A7T0KF77"/>
<evidence type="ECO:0000313" key="2">
    <source>
        <dbReference type="Proteomes" id="UP000594681"/>
    </source>
</evidence>
<protein>
    <submittedName>
        <fullName evidence="1">DUF4259 domain-containing protein</fullName>
    </submittedName>
</protein>
<name>A0A7T0KF77_9CORY</name>
<dbReference type="RefSeq" id="WP_165008508.1">
    <property type="nucleotide sequence ID" value="NZ_CP064954.1"/>
</dbReference>
<reference evidence="1 2" key="1">
    <citation type="submission" date="2020-11" db="EMBL/GenBank/DDBJ databases">
        <title>Corynebacterium sp. ZJ-599.</title>
        <authorList>
            <person name="Zhou J."/>
        </authorList>
    </citation>
    <scope>NUCLEOTIDE SEQUENCE [LARGE SCALE GENOMIC DNA]</scope>
    <source>
        <strain evidence="1 2">ZJ-599</strain>
    </source>
</reference>
<dbReference type="KEGG" id="cliz:G7Y31_02985"/>